<dbReference type="GO" id="GO:0008168">
    <property type="term" value="F:methyltransferase activity"/>
    <property type="evidence" value="ECO:0007669"/>
    <property type="project" value="UniProtKB-KW"/>
</dbReference>
<protein>
    <submittedName>
        <fullName evidence="11">C-type lectin protein</fullName>
    </submittedName>
</protein>
<dbReference type="GeneID" id="70183551"/>
<organism evidence="11 12">
    <name type="scientific">Microdochium trichocladiopsis</name>
    <dbReference type="NCBI Taxonomy" id="1682393"/>
    <lineage>
        <taxon>Eukaryota</taxon>
        <taxon>Fungi</taxon>
        <taxon>Dikarya</taxon>
        <taxon>Ascomycota</taxon>
        <taxon>Pezizomycotina</taxon>
        <taxon>Sordariomycetes</taxon>
        <taxon>Xylariomycetidae</taxon>
        <taxon>Xylariales</taxon>
        <taxon>Microdochiaceae</taxon>
        <taxon>Microdochium</taxon>
    </lineage>
</organism>
<evidence type="ECO:0000256" key="5">
    <source>
        <dbReference type="ARBA" id="ARBA00023004"/>
    </source>
</evidence>
<dbReference type="PANTHER" id="PTHR43397:SF1">
    <property type="entry name" value="ERGOTHIONEINE BIOSYNTHESIS PROTEIN 1"/>
    <property type="match status" value="1"/>
</dbReference>
<evidence type="ECO:0000256" key="1">
    <source>
        <dbReference type="ARBA" id="ARBA00022603"/>
    </source>
</evidence>
<dbReference type="RefSeq" id="XP_046012996.1">
    <property type="nucleotide sequence ID" value="XM_046154005.1"/>
</dbReference>
<feature type="compositionally biased region" description="Polar residues" evidence="7">
    <location>
        <begin position="631"/>
        <end position="653"/>
    </location>
</feature>
<dbReference type="InterPro" id="IPR017805">
    <property type="entry name" value="SAM_MeTrfase_EasF-type_put"/>
</dbReference>
<evidence type="ECO:0000259" key="8">
    <source>
        <dbReference type="Pfam" id="PF03781"/>
    </source>
</evidence>
<keyword evidence="5" id="KW-0408">Iron</keyword>
<dbReference type="Pfam" id="PF12867">
    <property type="entry name" value="DinB_2"/>
    <property type="match status" value="1"/>
</dbReference>
<dbReference type="InterPro" id="IPR016187">
    <property type="entry name" value="CTDL_fold"/>
</dbReference>
<dbReference type="InterPro" id="IPR024775">
    <property type="entry name" value="DinB-like"/>
</dbReference>
<name>A0A9P8Y6P6_9PEZI</name>
<dbReference type="OrthoDB" id="659at2759"/>
<dbReference type="InterPro" id="IPR019257">
    <property type="entry name" value="MeTrfase_dom"/>
</dbReference>
<dbReference type="Pfam" id="PF10017">
    <property type="entry name" value="Methyltransf_33"/>
    <property type="match status" value="1"/>
</dbReference>
<reference evidence="11" key="1">
    <citation type="journal article" date="2021" name="Nat. Commun.">
        <title>Genetic determinants of endophytism in the Arabidopsis root mycobiome.</title>
        <authorList>
            <person name="Mesny F."/>
            <person name="Miyauchi S."/>
            <person name="Thiergart T."/>
            <person name="Pickel B."/>
            <person name="Atanasova L."/>
            <person name="Karlsson M."/>
            <person name="Huettel B."/>
            <person name="Barry K.W."/>
            <person name="Haridas S."/>
            <person name="Chen C."/>
            <person name="Bauer D."/>
            <person name="Andreopoulos W."/>
            <person name="Pangilinan J."/>
            <person name="LaButti K."/>
            <person name="Riley R."/>
            <person name="Lipzen A."/>
            <person name="Clum A."/>
            <person name="Drula E."/>
            <person name="Henrissat B."/>
            <person name="Kohler A."/>
            <person name="Grigoriev I.V."/>
            <person name="Martin F.M."/>
            <person name="Hacquard S."/>
        </authorList>
    </citation>
    <scope>NUCLEOTIDE SEQUENCE</scope>
    <source>
        <strain evidence="11">MPI-CAGE-CH-0230</strain>
    </source>
</reference>
<dbReference type="InterPro" id="IPR042095">
    <property type="entry name" value="SUMF_sf"/>
</dbReference>
<feature type="region of interest" description="Disordered" evidence="7">
    <location>
        <begin position="1"/>
        <end position="29"/>
    </location>
</feature>
<evidence type="ECO:0000256" key="2">
    <source>
        <dbReference type="ARBA" id="ARBA00022679"/>
    </source>
</evidence>
<dbReference type="AlphaFoldDB" id="A0A9P8Y6P6"/>
<feature type="domain" description="DinB-like" evidence="10">
    <location>
        <begin position="386"/>
        <end position="520"/>
    </location>
</feature>
<dbReference type="Pfam" id="PF03781">
    <property type="entry name" value="FGE-sulfatase"/>
    <property type="match status" value="1"/>
</dbReference>
<accession>A0A9P8Y6P6</accession>
<dbReference type="Gene3D" id="3.90.1580.10">
    <property type="entry name" value="paralog of FGE (formylglycine-generating enzyme)"/>
    <property type="match status" value="1"/>
</dbReference>
<evidence type="ECO:0000256" key="7">
    <source>
        <dbReference type="SAM" id="MobiDB-lite"/>
    </source>
</evidence>
<dbReference type="PANTHER" id="PTHR43397">
    <property type="entry name" value="ERGOTHIONEINE BIOSYNTHESIS PROTEIN 1"/>
    <property type="match status" value="1"/>
</dbReference>
<dbReference type="GO" id="GO:0032259">
    <property type="term" value="P:methylation"/>
    <property type="evidence" value="ECO:0007669"/>
    <property type="project" value="UniProtKB-KW"/>
</dbReference>
<feature type="domain" description="Sulfatase-modifying factor enzyme-like" evidence="8">
    <location>
        <begin position="579"/>
        <end position="875"/>
    </location>
</feature>
<evidence type="ECO:0000313" key="11">
    <source>
        <dbReference type="EMBL" id="KAH7031316.1"/>
    </source>
</evidence>
<keyword evidence="4" id="KW-0560">Oxidoreductase</keyword>
<dbReference type="EMBL" id="JAGTJQ010000005">
    <property type="protein sequence ID" value="KAH7031316.1"/>
    <property type="molecule type" value="Genomic_DNA"/>
</dbReference>
<proteinExistence type="predicted"/>
<keyword evidence="12" id="KW-1185">Reference proteome</keyword>
<dbReference type="Proteomes" id="UP000756346">
    <property type="component" value="Unassembled WGS sequence"/>
</dbReference>
<evidence type="ECO:0000256" key="3">
    <source>
        <dbReference type="ARBA" id="ARBA00022691"/>
    </source>
</evidence>
<dbReference type="Gene3D" id="3.40.50.150">
    <property type="entry name" value="Vaccinia Virus protein VP39"/>
    <property type="match status" value="1"/>
</dbReference>
<comment type="caution">
    <text evidence="11">The sequence shown here is derived from an EMBL/GenBank/DDBJ whole genome shotgun (WGS) entry which is preliminary data.</text>
</comment>
<dbReference type="NCBIfam" id="TIGR03439">
    <property type="entry name" value="methyl_EasF"/>
    <property type="match status" value="1"/>
</dbReference>
<gene>
    <name evidence="11" type="ORF">B0I36DRAFT_323675</name>
</gene>
<keyword evidence="2" id="KW-0808">Transferase</keyword>
<keyword evidence="3" id="KW-0949">S-adenosyl-L-methionine</keyword>
<dbReference type="InterPro" id="IPR005532">
    <property type="entry name" value="SUMF_dom"/>
</dbReference>
<dbReference type="InterPro" id="IPR051128">
    <property type="entry name" value="EgtD_Methyltrsf_superfamily"/>
</dbReference>
<evidence type="ECO:0000259" key="10">
    <source>
        <dbReference type="Pfam" id="PF12867"/>
    </source>
</evidence>
<evidence type="ECO:0000259" key="9">
    <source>
        <dbReference type="Pfam" id="PF10017"/>
    </source>
</evidence>
<evidence type="ECO:0000256" key="4">
    <source>
        <dbReference type="ARBA" id="ARBA00023002"/>
    </source>
</evidence>
<keyword evidence="1" id="KW-0489">Methyltransferase</keyword>
<evidence type="ECO:0000313" key="12">
    <source>
        <dbReference type="Proteomes" id="UP000756346"/>
    </source>
</evidence>
<evidence type="ECO:0000256" key="6">
    <source>
        <dbReference type="ARBA" id="ARBA00037882"/>
    </source>
</evidence>
<feature type="region of interest" description="Disordered" evidence="7">
    <location>
        <begin position="631"/>
        <end position="656"/>
    </location>
</feature>
<comment type="pathway">
    <text evidence="6">Amino-acid biosynthesis; ergothioneine biosynthesis.</text>
</comment>
<sequence>MAAAFAMRPSEGPLPNPAGLATKTPTNKSAIPRSLPDAIDIIDIRSDASTFNLKQEIFELFRPQEGPRQMPTLLLYDEKGLQLFEKITYLEEYYLTNSEIQLLRRNASNIAKSIPNGSMFIELGSGNLRKIRLLLQALDDAGKDVDYYALDLSREELERTLAQLPTFKHVKCHGLLGTYDDGREWLKQSSMDSTPKCIASMGSSLGNFSRDGAASFLRDFTEILRPSDTLLIGLDSCANPSKVYHAYNDKEGLTHQFVLNGLVHANEVLGQEAFNLEDWKVIGEYIYDIEGGRHQAFYSPVRDVTVLGERIRAGERIQVEQSLKFSTENRRQLLQDAGLLEKDQWITEDGDYGLHLFARANSAFDVKPAKYAASTVPTLKEWQALWEKWDTVTRDMLPDEELLGQPIKLRNACIFYLGHIPTFLDIQLTKTTKTAATHPKYFSSIFERGIDPDVDNPEHCHAHSEIPDEWPCVEDILEYQGRVRSRLEGLYSRGANQIPRDVARAIWVGFEHEVMHLETLLYMMLQSDKTAPPTRVPRPDFGALAVEAKAARVENAWFDIPAQEIDVGMDDPEDDLATDRPFGWDNEKPSRRVRVHSFQAQGRAITNEEYGRFMLETSTTKLPASWATTNRLSNGTTNGHSNGHSNGHVNGTSDENKSELPASFLANKSVRTVYGLVPLKEALDWPVFASYDELAACAVWMGGRIPTAEEAQSIYAYVDYLKRERAENKIGKTLPAVNAHLSNNGVQETPPSAASSNGEVAADKSSCLYADLEGANVGFQHWHPMPVTGEGDVRPAGRGEMGGVWEWTSSPLREHEGFEPMALYPNYTADFFDEKHNIVFGGSWATHPRIAGRKSFVNWYQRNYPYAWVGARLVRDL</sequence>
<dbReference type="SUPFAM" id="SSF56436">
    <property type="entry name" value="C-type lectin-like"/>
    <property type="match status" value="1"/>
</dbReference>
<dbReference type="InterPro" id="IPR029063">
    <property type="entry name" value="SAM-dependent_MTases_sf"/>
</dbReference>
<feature type="domain" description="Histidine-specific methyltransferase SAM-dependent" evidence="9">
    <location>
        <begin position="65"/>
        <end position="358"/>
    </location>
</feature>